<protein>
    <recommendedName>
        <fullName evidence="4">D-alanyl-D-alanine carboxypeptidase-like core domain-containing protein</fullName>
    </recommendedName>
</protein>
<name>A0A853BWE0_9ACTN</name>
<evidence type="ECO:0000313" key="6">
    <source>
        <dbReference type="Proteomes" id="UP000575985"/>
    </source>
</evidence>
<evidence type="ECO:0000259" key="4">
    <source>
        <dbReference type="Pfam" id="PF02557"/>
    </source>
</evidence>
<feature type="compositionally biased region" description="Low complexity" evidence="2">
    <location>
        <begin position="239"/>
        <end position="263"/>
    </location>
</feature>
<feature type="chain" id="PRO_5032799051" description="D-alanyl-D-alanine carboxypeptidase-like core domain-containing protein" evidence="3">
    <location>
        <begin position="35"/>
        <end position="399"/>
    </location>
</feature>
<evidence type="ECO:0000256" key="1">
    <source>
        <dbReference type="SAM" id="Coils"/>
    </source>
</evidence>
<feature type="signal peptide" evidence="3">
    <location>
        <begin position="1"/>
        <end position="34"/>
    </location>
</feature>
<dbReference type="Proteomes" id="UP000575985">
    <property type="component" value="Unassembled WGS sequence"/>
</dbReference>
<dbReference type="AlphaFoldDB" id="A0A853BWE0"/>
<dbReference type="SUPFAM" id="SSF55166">
    <property type="entry name" value="Hedgehog/DD-peptidase"/>
    <property type="match status" value="1"/>
</dbReference>
<dbReference type="Pfam" id="PF02557">
    <property type="entry name" value="VanY"/>
    <property type="match status" value="1"/>
</dbReference>
<feature type="region of interest" description="Disordered" evidence="2">
    <location>
        <begin position="168"/>
        <end position="197"/>
    </location>
</feature>
<dbReference type="Gene3D" id="3.30.1380.10">
    <property type="match status" value="1"/>
</dbReference>
<dbReference type="CDD" id="cd14814">
    <property type="entry name" value="Peptidase_M15"/>
    <property type="match status" value="1"/>
</dbReference>
<evidence type="ECO:0000313" key="5">
    <source>
        <dbReference type="EMBL" id="NYI98787.1"/>
    </source>
</evidence>
<evidence type="ECO:0000256" key="3">
    <source>
        <dbReference type="SAM" id="SignalP"/>
    </source>
</evidence>
<feature type="compositionally biased region" description="Basic and acidic residues" evidence="2">
    <location>
        <begin position="220"/>
        <end position="238"/>
    </location>
</feature>
<feature type="region of interest" description="Disordered" evidence="2">
    <location>
        <begin position="220"/>
        <end position="273"/>
    </location>
</feature>
<keyword evidence="6" id="KW-1185">Reference proteome</keyword>
<comment type="caution">
    <text evidence="5">The sequence shown here is derived from an EMBL/GenBank/DDBJ whole genome shotgun (WGS) entry which is preliminary data.</text>
</comment>
<proteinExistence type="predicted"/>
<feature type="domain" description="D-alanyl-D-alanine carboxypeptidase-like core" evidence="4">
    <location>
        <begin position="292"/>
        <end position="399"/>
    </location>
</feature>
<dbReference type="InterPro" id="IPR003709">
    <property type="entry name" value="VanY-like_core_dom"/>
</dbReference>
<accession>A0A853BWE0</accession>
<evidence type="ECO:0000256" key="2">
    <source>
        <dbReference type="SAM" id="MobiDB-lite"/>
    </source>
</evidence>
<dbReference type="GO" id="GO:0006508">
    <property type="term" value="P:proteolysis"/>
    <property type="evidence" value="ECO:0007669"/>
    <property type="project" value="InterPro"/>
</dbReference>
<dbReference type="EMBL" id="JACCFO010000001">
    <property type="protein sequence ID" value="NYI98787.1"/>
    <property type="molecule type" value="Genomic_DNA"/>
</dbReference>
<sequence>MNPVPPAAPRPGRARRAAALGLCLAAVLSGTAHADPPREADGEASPAELTSDLAAVRARLDDLQADADAAILAYADAADRLAEARSESDAARRAADRAAGRGAQARGDAARYAAAAYKGADLSPAVAWTSSRGPQEALDRSAYLALVGGRRSDTVATADAASTAARTLAERAEDAEEERAAAAEEAADARDAALEAVAEQEDALADITAEQTELELRLARVRGGGEREELEDRREAALDRASSAASAGSGAGPAAGAEPASGEPCTASGAEGYPNGRIPESALCPLPQPGEMLRADAAAAFIRLDGAFRERFGRPMCVTDSYRPYAEQVRLFREKEAGMAAGPGTSTHGEGAAVDLCGGVNEHGSAEHAWMLRTAPDYGWHNPDWARGGFEPWHWEYTG</sequence>
<keyword evidence="1" id="KW-0175">Coiled coil</keyword>
<keyword evidence="3" id="KW-0732">Signal</keyword>
<organism evidence="5 6">
    <name type="scientific">Streptomonospora nanhaiensis</name>
    <dbReference type="NCBI Taxonomy" id="1323731"/>
    <lineage>
        <taxon>Bacteria</taxon>
        <taxon>Bacillati</taxon>
        <taxon>Actinomycetota</taxon>
        <taxon>Actinomycetes</taxon>
        <taxon>Streptosporangiales</taxon>
        <taxon>Nocardiopsidaceae</taxon>
        <taxon>Streptomonospora</taxon>
    </lineage>
</organism>
<dbReference type="RefSeq" id="WP_308118405.1">
    <property type="nucleotide sequence ID" value="NZ_JACCFO010000001.1"/>
</dbReference>
<dbReference type="GO" id="GO:0008233">
    <property type="term" value="F:peptidase activity"/>
    <property type="evidence" value="ECO:0007669"/>
    <property type="project" value="InterPro"/>
</dbReference>
<feature type="compositionally biased region" description="Basic and acidic residues" evidence="2">
    <location>
        <begin position="168"/>
        <end position="193"/>
    </location>
</feature>
<dbReference type="InterPro" id="IPR009045">
    <property type="entry name" value="Zn_M74/Hedgehog-like"/>
</dbReference>
<gene>
    <name evidence="5" type="ORF">HNR12_005064</name>
</gene>
<reference evidence="5 6" key="1">
    <citation type="submission" date="2020-07" db="EMBL/GenBank/DDBJ databases">
        <title>Sequencing the genomes of 1000 actinobacteria strains.</title>
        <authorList>
            <person name="Klenk H.-P."/>
        </authorList>
    </citation>
    <scope>NUCLEOTIDE SEQUENCE [LARGE SCALE GENOMIC DNA]</scope>
    <source>
        <strain evidence="5 6">DSM 45927</strain>
    </source>
</reference>
<feature type="coiled-coil region" evidence="1">
    <location>
        <begin position="53"/>
        <end position="94"/>
    </location>
</feature>